<organism evidence="1 2">
    <name type="scientific">Noviherbaspirillum pedocola</name>
    <dbReference type="NCBI Taxonomy" id="2801341"/>
    <lineage>
        <taxon>Bacteria</taxon>
        <taxon>Pseudomonadati</taxon>
        <taxon>Pseudomonadota</taxon>
        <taxon>Betaproteobacteria</taxon>
        <taxon>Burkholderiales</taxon>
        <taxon>Oxalobacteraceae</taxon>
        <taxon>Noviherbaspirillum</taxon>
    </lineage>
</organism>
<evidence type="ECO:0000313" key="1">
    <source>
        <dbReference type="EMBL" id="MBK4736065.1"/>
    </source>
</evidence>
<evidence type="ECO:0000313" key="2">
    <source>
        <dbReference type="Proteomes" id="UP000622890"/>
    </source>
</evidence>
<dbReference type="RefSeq" id="WP_200593124.1">
    <property type="nucleotide sequence ID" value="NZ_JAEPBG010000006.1"/>
</dbReference>
<protein>
    <submittedName>
        <fullName evidence="1">AAA family ATPase</fullName>
    </submittedName>
</protein>
<comment type="caution">
    <text evidence="1">The sequence shown here is derived from an EMBL/GenBank/DDBJ whole genome shotgun (WGS) entry which is preliminary data.</text>
</comment>
<dbReference type="Gene3D" id="3.40.50.300">
    <property type="entry name" value="P-loop containing nucleotide triphosphate hydrolases"/>
    <property type="match status" value="1"/>
</dbReference>
<proteinExistence type="predicted"/>
<dbReference type="InterPro" id="IPR027417">
    <property type="entry name" value="P-loop_NTPase"/>
</dbReference>
<dbReference type="Pfam" id="PF13238">
    <property type="entry name" value="AAA_18"/>
    <property type="match status" value="1"/>
</dbReference>
<dbReference type="EMBL" id="JAEPBG010000006">
    <property type="protein sequence ID" value="MBK4736065.1"/>
    <property type="molecule type" value="Genomic_DNA"/>
</dbReference>
<reference evidence="1" key="1">
    <citation type="submission" date="2021-01" db="EMBL/GenBank/DDBJ databases">
        <title>Genome sequence of strain Noviherbaspirillum sp. DKR-6.</title>
        <authorList>
            <person name="Chaudhary D.K."/>
        </authorList>
    </citation>
    <scope>NUCLEOTIDE SEQUENCE</scope>
    <source>
        <strain evidence="1">DKR-6</strain>
    </source>
</reference>
<accession>A0A934ST17</accession>
<gene>
    <name evidence="1" type="ORF">JJB74_15695</name>
</gene>
<dbReference type="AlphaFoldDB" id="A0A934ST17"/>
<dbReference type="SUPFAM" id="SSF52540">
    <property type="entry name" value="P-loop containing nucleoside triphosphate hydrolases"/>
    <property type="match status" value="1"/>
</dbReference>
<keyword evidence="2" id="KW-1185">Reference proteome</keyword>
<name>A0A934ST17_9BURK</name>
<sequence>MPIICLIGRHGSGKSTIGREMRAHGFRHISVGVLRRLAQNGTFPSDVPFSLMMMLKRVRAGQPLPDDVAAKVLGYAHETKHCVIDGFPACTRHIDMLPPDSRIVYVWAPRPQLDKRLAERAQTTVRAWTPGRHSERDAMLSEVALRARKTGRLIWVANTGLLTDVDAVAASLANKVRD</sequence>
<dbReference type="Proteomes" id="UP000622890">
    <property type="component" value="Unassembled WGS sequence"/>
</dbReference>